<accession>J7F8Z3</accession>
<sequence>MVLRPVLVGGLPGCVNLPSNDDCQCWPLWSSDNAYSFGDVVQQGGVLYTANRDIPPGTPFLAGDWTVYTPGATLVPPHREDASYQQYQAVNFNDKLYTARTDLPPGPFDPANWQEISVEGLVEVADSSTIDFSGDGSASDPLTAAVKLDPVAGNLITATPDGLVLLASGIPFPDPSSVNISDNVTLRVDEVTGDDATADGSLQKPYKTIVAAIGASNAGDNIEVYPGSYAGNFAPKSDTTVTGRGFVYVDGNVTIGAAVSGVTVSGLFIDGNLTIAGANGTVEFINTTVSTSIIGTGNNTGWFLFDEVNADSVSITGAGTGEFIFRGGIEQTDFSLNAPSKLLVENRSRVGVVNHLNGLMILKDIGVIVSLTSTAEDNAFTFLAVISSSLFDPDPRTYGALTKTGSCSYAFQDFARSNMAETVTGAKWLVSNGRDIHGNYDPNFYALPNGQSLNSHFEGIDNALQTLQEYSPLGRSVAVDFGFSIIGGWSADETVGVHAVSHETVIPSNMAGSIMVTDSSTLDGVLNVMVGTSVVGTVTITDGAAVFASSEFNLDPGQLVRIVSTSEGTFEYVGLTLVGHRQVVYVD</sequence>
<dbReference type="KEGG" id="vg:14012055"/>
<dbReference type="GO" id="GO:0030246">
    <property type="term" value="F:carbohydrate binding"/>
    <property type="evidence" value="ECO:0007669"/>
    <property type="project" value="InterPro"/>
</dbReference>
<dbReference type="Proteomes" id="UP000003754">
    <property type="component" value="Segment"/>
</dbReference>
<dbReference type="GO" id="GO:0005576">
    <property type="term" value="C:extracellular region"/>
    <property type="evidence" value="ECO:0007669"/>
    <property type="project" value="InterPro"/>
</dbReference>
<evidence type="ECO:0000313" key="4">
    <source>
        <dbReference type="EMBL" id="AFH19800.1"/>
    </source>
</evidence>
<dbReference type="OrthoDB" id="628at10239"/>
<keyword evidence="2" id="KW-0946">Virion</keyword>
<reference evidence="4 5" key="1">
    <citation type="submission" date="2011-12" db="EMBL/GenBank/DDBJ databases">
        <title>The genome sequence of the flagella-specific Agrobacterium bacteriophage 7-7-1.</title>
        <authorList>
            <person name="Schmitt R."/>
            <person name="Van den Bossche A."/>
            <person name="Lavigne R."/>
            <person name="Kropinski A.M."/>
        </authorList>
    </citation>
    <scope>NUCLEOTIDE SEQUENCE [LARGE SCALE GENOMIC DNA]</scope>
</reference>
<evidence type="ECO:0000259" key="3">
    <source>
        <dbReference type="Pfam" id="PF07602"/>
    </source>
</evidence>
<dbReference type="InterPro" id="IPR011050">
    <property type="entry name" value="Pectin_lyase_fold/virulence"/>
</dbReference>
<feature type="domain" description="DUF1565" evidence="3">
    <location>
        <begin position="191"/>
        <end position="230"/>
    </location>
</feature>
<proteinExistence type="predicted"/>
<dbReference type="InterPro" id="IPR012334">
    <property type="entry name" value="Pectin_lyas_fold"/>
</dbReference>
<dbReference type="CDD" id="cd12215">
    <property type="entry name" value="ChiC_BD"/>
    <property type="match status" value="1"/>
</dbReference>
<dbReference type="GO" id="GO:0051701">
    <property type="term" value="P:biological process involved in interaction with host"/>
    <property type="evidence" value="ECO:0007669"/>
    <property type="project" value="UniProtKB-ARBA"/>
</dbReference>
<organism evidence="4 5">
    <name type="scientific">Agrobacterium phage 7-7-1</name>
    <dbReference type="NCBI Taxonomy" id="1161931"/>
    <lineage>
        <taxon>Viruses</taxon>
        <taxon>Duplodnaviria</taxon>
        <taxon>Heunggongvirae</taxon>
        <taxon>Uroviricota</taxon>
        <taxon>Caudoviricetes</taxon>
        <taxon>Schmittlotzvirus</taxon>
        <taxon>Schmittlotzvirus sv771</taxon>
    </lineage>
</organism>
<protein>
    <submittedName>
        <fullName evidence="4">Putative tail fiber</fullName>
    </submittedName>
</protein>
<dbReference type="InterPro" id="IPR036573">
    <property type="entry name" value="CBM_sf_5/12"/>
</dbReference>
<dbReference type="SUPFAM" id="SSF51055">
    <property type="entry name" value="Carbohydrate binding domain"/>
    <property type="match status" value="1"/>
</dbReference>
<dbReference type="Gene3D" id="2.160.20.10">
    <property type="entry name" value="Single-stranded right-handed beta-helix, Pectin lyase-like"/>
    <property type="match status" value="1"/>
</dbReference>
<gene>
    <name evidence="4" type="ORF">7-7-1_000102</name>
</gene>
<dbReference type="GO" id="GO:0005975">
    <property type="term" value="P:carbohydrate metabolic process"/>
    <property type="evidence" value="ECO:0007669"/>
    <property type="project" value="InterPro"/>
</dbReference>
<name>J7F8Z3_9CAUD</name>
<dbReference type="GO" id="GO:0044423">
    <property type="term" value="C:virion component"/>
    <property type="evidence" value="ECO:0007669"/>
    <property type="project" value="UniProtKB-KW"/>
</dbReference>
<dbReference type="Pfam" id="PF07602">
    <property type="entry name" value="DUF1565"/>
    <property type="match status" value="1"/>
</dbReference>
<dbReference type="SUPFAM" id="SSF51126">
    <property type="entry name" value="Pectin lyase-like"/>
    <property type="match status" value="1"/>
</dbReference>
<evidence type="ECO:0000256" key="2">
    <source>
        <dbReference type="ARBA" id="ARBA00022844"/>
    </source>
</evidence>
<keyword evidence="5" id="KW-1185">Reference proteome</keyword>
<dbReference type="GO" id="GO:0004553">
    <property type="term" value="F:hydrolase activity, hydrolyzing O-glycosyl compounds"/>
    <property type="evidence" value="ECO:0007669"/>
    <property type="project" value="InterPro"/>
</dbReference>
<dbReference type="RefSeq" id="YP_007006558.1">
    <property type="nucleotide sequence ID" value="NC_019519.1"/>
</dbReference>
<dbReference type="Gene3D" id="2.10.10.90">
    <property type="match status" value="1"/>
</dbReference>
<dbReference type="EMBL" id="JQ312117">
    <property type="protein sequence ID" value="AFH19800.1"/>
    <property type="molecule type" value="Genomic_DNA"/>
</dbReference>
<dbReference type="GO" id="GO:0019058">
    <property type="term" value="P:viral life cycle"/>
    <property type="evidence" value="ECO:0007669"/>
    <property type="project" value="UniProtKB-ARBA"/>
</dbReference>
<dbReference type="InterPro" id="IPR011459">
    <property type="entry name" value="DUF1565"/>
</dbReference>
<comment type="subcellular location">
    <subcellularLocation>
        <location evidence="1">Virion</location>
    </subcellularLocation>
</comment>
<dbReference type="GeneID" id="14012055"/>
<evidence type="ECO:0000256" key="1">
    <source>
        <dbReference type="ARBA" id="ARBA00004328"/>
    </source>
</evidence>
<evidence type="ECO:0000313" key="5">
    <source>
        <dbReference type="Proteomes" id="UP000003754"/>
    </source>
</evidence>